<name>A0A2S6F6Z8_LEGPN</name>
<protein>
    <submittedName>
        <fullName evidence="1">Uncharacterized protein</fullName>
    </submittedName>
</protein>
<comment type="caution">
    <text evidence="1">The sequence shown here is derived from an EMBL/GenBank/DDBJ whole genome shotgun (WGS) entry which is preliminary data.</text>
</comment>
<accession>A0A2S6F6Z8</accession>
<reference evidence="1 2" key="1">
    <citation type="submission" date="2018-02" db="EMBL/GenBank/DDBJ databases">
        <title>Draft genome sequences of four Legionella pneumophila clinical strains isolated in Ontario.</title>
        <authorList>
            <person name="Fortuna A."/>
            <person name="Ramnarine R."/>
            <person name="Li A."/>
            <person name="Frantz C."/>
            <person name="Mallo G."/>
        </authorList>
    </citation>
    <scope>NUCLEOTIDE SEQUENCE [LARGE SCALE GENOMIC DNA]</scope>
    <source>
        <strain evidence="1 2">LG61</strain>
    </source>
</reference>
<organism evidence="1 2">
    <name type="scientific">Legionella pneumophila</name>
    <dbReference type="NCBI Taxonomy" id="446"/>
    <lineage>
        <taxon>Bacteria</taxon>
        <taxon>Pseudomonadati</taxon>
        <taxon>Pseudomonadota</taxon>
        <taxon>Gammaproteobacteria</taxon>
        <taxon>Legionellales</taxon>
        <taxon>Legionellaceae</taxon>
        <taxon>Legionella</taxon>
    </lineage>
</organism>
<evidence type="ECO:0000313" key="2">
    <source>
        <dbReference type="Proteomes" id="UP000239239"/>
    </source>
</evidence>
<gene>
    <name evidence="1" type="ORF">C3928_02150</name>
</gene>
<dbReference type="AlphaFoldDB" id="A0A2S6F6Z8"/>
<evidence type="ECO:0000313" key="1">
    <source>
        <dbReference type="EMBL" id="PPK33207.1"/>
    </source>
</evidence>
<sequence>MPKQIKSSSVSKTENKILIMQRLVWNFEFSSEQTTPLTTLGHDAQDNLKWEKRYFWPTDQIIRLNTIDSSLLDLVNYQKKHKEDYYYLLPDSDHNIKQRRNELLYKPVIKQSGSALGFGPKIHLETPQTLSCHGDAGQLNRQELLKKIKEKGIVVFVKKEAFVFKFPTTPTVKLELARLEVRDKVYFSACIEGRSLNLVETISVLLFGTQPSFEYVTFLKKTLKI</sequence>
<dbReference type="EMBL" id="PQWY01000003">
    <property type="protein sequence ID" value="PPK33207.1"/>
    <property type="molecule type" value="Genomic_DNA"/>
</dbReference>
<proteinExistence type="predicted"/>
<dbReference type="OrthoDB" id="5647572at2"/>
<dbReference type="Proteomes" id="UP000239239">
    <property type="component" value="Unassembled WGS sequence"/>
</dbReference>